<protein>
    <submittedName>
        <fullName evidence="2">Uncharacterized protein</fullName>
    </submittedName>
</protein>
<evidence type="ECO:0000313" key="2">
    <source>
        <dbReference type="EMBL" id="GLS24160.1"/>
    </source>
</evidence>
<feature type="signal peptide" evidence="1">
    <location>
        <begin position="1"/>
        <end position="21"/>
    </location>
</feature>
<keyword evidence="3" id="KW-1185">Reference proteome</keyword>
<dbReference type="RefSeq" id="WP_284317080.1">
    <property type="nucleotide sequence ID" value="NZ_BSPC01000096.1"/>
</dbReference>
<dbReference type="EMBL" id="BSPC01000096">
    <property type="protein sequence ID" value="GLS24160.1"/>
    <property type="molecule type" value="Genomic_DNA"/>
</dbReference>
<organism evidence="2 3">
    <name type="scientific">Labrys miyagiensis</name>
    <dbReference type="NCBI Taxonomy" id="346912"/>
    <lineage>
        <taxon>Bacteria</taxon>
        <taxon>Pseudomonadati</taxon>
        <taxon>Pseudomonadota</taxon>
        <taxon>Alphaproteobacteria</taxon>
        <taxon>Hyphomicrobiales</taxon>
        <taxon>Xanthobacteraceae</taxon>
        <taxon>Labrys</taxon>
    </lineage>
</organism>
<comment type="caution">
    <text evidence="2">The sequence shown here is derived from an EMBL/GenBank/DDBJ whole genome shotgun (WGS) entry which is preliminary data.</text>
</comment>
<sequence>MSYRLLTLAALLMLLPAAARAGCLYKPFDFHPEKNDGVVVDVIVDGGSSCTHNFGEGPGYAFTGLRVEREPENGKLIKTGANRFLYTPDKGFIGKDAYILKICASKGARRGCSTVAFVSQVK</sequence>
<dbReference type="Proteomes" id="UP001156882">
    <property type="component" value="Unassembled WGS sequence"/>
</dbReference>
<gene>
    <name evidence="2" type="ORF">GCM10007874_71810</name>
</gene>
<feature type="chain" id="PRO_5047401286" evidence="1">
    <location>
        <begin position="22"/>
        <end position="122"/>
    </location>
</feature>
<name>A0ABQ6CYP0_9HYPH</name>
<accession>A0ABQ6CYP0</accession>
<proteinExistence type="predicted"/>
<evidence type="ECO:0000256" key="1">
    <source>
        <dbReference type="SAM" id="SignalP"/>
    </source>
</evidence>
<reference evidence="3" key="1">
    <citation type="journal article" date="2019" name="Int. J. Syst. Evol. Microbiol.">
        <title>The Global Catalogue of Microorganisms (GCM) 10K type strain sequencing project: providing services to taxonomists for standard genome sequencing and annotation.</title>
        <authorList>
            <consortium name="The Broad Institute Genomics Platform"/>
            <consortium name="The Broad Institute Genome Sequencing Center for Infectious Disease"/>
            <person name="Wu L."/>
            <person name="Ma J."/>
        </authorList>
    </citation>
    <scope>NUCLEOTIDE SEQUENCE [LARGE SCALE GENOMIC DNA]</scope>
    <source>
        <strain evidence="3">NBRC 101365</strain>
    </source>
</reference>
<keyword evidence="1" id="KW-0732">Signal</keyword>
<evidence type="ECO:0000313" key="3">
    <source>
        <dbReference type="Proteomes" id="UP001156882"/>
    </source>
</evidence>